<evidence type="ECO:0000313" key="2">
    <source>
        <dbReference type="EMBL" id="WNF01219.1"/>
    </source>
</evidence>
<accession>A0ABY9V8P6</accession>
<dbReference type="Proteomes" id="UP001305606">
    <property type="component" value="Chromosome"/>
</dbReference>
<keyword evidence="3" id="KW-1185">Reference proteome</keyword>
<reference evidence="2 3" key="1">
    <citation type="submission" date="2023-02" db="EMBL/GenBank/DDBJ databases">
        <title>Streptomyces sp. SCA4-21 with antifungal activity against Fusarium oxysporum f. sp. cubense, Streptomyces sp. SCA2-17 with antifungal activity against Fusarium oxysporum f. sp. cubense.</title>
        <authorList>
            <person name="Qi D."/>
        </authorList>
    </citation>
    <scope>NUCLEOTIDE SEQUENCE [LARGE SCALE GENOMIC DNA]</scope>
    <source>
        <strain evidence="2 3">SCA4-21</strain>
    </source>
</reference>
<evidence type="ECO:0000256" key="1">
    <source>
        <dbReference type="SAM" id="MobiDB-lite"/>
    </source>
</evidence>
<name>A0ABY9V8P6_9ACTN</name>
<sequence length="49" mass="5163">MELAGQLPAVVLSRLLGLHINTATLCSQDAGNSRPGYTAGVARRALRKD</sequence>
<dbReference type="EMBL" id="CP117522">
    <property type="protein sequence ID" value="WNF01219.1"/>
    <property type="molecule type" value="Genomic_DNA"/>
</dbReference>
<gene>
    <name evidence="2" type="ORF">PS467_40685</name>
</gene>
<protein>
    <submittedName>
        <fullName evidence="2">Uncharacterized protein</fullName>
    </submittedName>
</protein>
<organism evidence="2 3">
    <name type="scientific">Streptomyces luomodiensis</name>
    <dbReference type="NCBI Taxonomy" id="3026192"/>
    <lineage>
        <taxon>Bacteria</taxon>
        <taxon>Bacillati</taxon>
        <taxon>Actinomycetota</taxon>
        <taxon>Actinomycetes</taxon>
        <taxon>Kitasatosporales</taxon>
        <taxon>Streptomycetaceae</taxon>
        <taxon>Streptomyces</taxon>
    </lineage>
</organism>
<proteinExistence type="predicted"/>
<feature type="region of interest" description="Disordered" evidence="1">
    <location>
        <begin position="30"/>
        <end position="49"/>
    </location>
</feature>
<dbReference type="RefSeq" id="WP_311039542.1">
    <property type="nucleotide sequence ID" value="NZ_CP117522.1"/>
</dbReference>
<evidence type="ECO:0000313" key="3">
    <source>
        <dbReference type="Proteomes" id="UP001305606"/>
    </source>
</evidence>